<dbReference type="KEGG" id="mpl:Mpal_1530"/>
<dbReference type="HOGENOM" id="CLU_097790_1_1_2"/>
<reference evidence="1 2" key="1">
    <citation type="journal article" date="2015" name="Genome Announc.">
        <title>Complete Genome Sequence of Methanosphaerula palustris E1-9CT, a Hydrogenotrophic Methanogen Isolated from a Minerotrophic Fen Peatland.</title>
        <authorList>
            <person name="Cadillo-Quiroz H."/>
            <person name="Browne P."/>
            <person name="Kyrpides N."/>
            <person name="Woyke T."/>
            <person name="Goodwin L."/>
            <person name="Detter C."/>
            <person name="Yavitt J.B."/>
            <person name="Zinder S.H."/>
        </authorList>
    </citation>
    <scope>NUCLEOTIDE SEQUENCE [LARGE SCALE GENOMIC DNA]</scope>
    <source>
        <strain evidence="2">ATCC BAA-1556 / DSM 19958 / E1-9c</strain>
    </source>
</reference>
<accession>B8GIN1</accession>
<gene>
    <name evidence="1" type="ordered locus">Mpal_1530</name>
</gene>
<protein>
    <recommendedName>
        <fullName evidence="3">Metal-binding protein-like protein</fullName>
    </recommendedName>
</protein>
<dbReference type="eggNOG" id="arCOG04361">
    <property type="taxonomic scope" value="Archaea"/>
</dbReference>
<dbReference type="Pfam" id="PF10050">
    <property type="entry name" value="DUF2284"/>
    <property type="match status" value="1"/>
</dbReference>
<organism evidence="1 2">
    <name type="scientific">Methanosphaerula palustris (strain ATCC BAA-1556 / DSM 19958 / E1-9c)</name>
    <dbReference type="NCBI Taxonomy" id="521011"/>
    <lineage>
        <taxon>Archaea</taxon>
        <taxon>Methanobacteriati</taxon>
        <taxon>Methanobacteriota</taxon>
        <taxon>Stenosarchaea group</taxon>
        <taxon>Methanomicrobia</taxon>
        <taxon>Methanomicrobiales</taxon>
        <taxon>Methanoregulaceae</taxon>
        <taxon>Methanosphaerula</taxon>
    </lineage>
</organism>
<evidence type="ECO:0000313" key="1">
    <source>
        <dbReference type="EMBL" id="ACL16844.1"/>
    </source>
</evidence>
<dbReference type="RefSeq" id="WP_012618163.1">
    <property type="nucleotide sequence ID" value="NC_011832.1"/>
</dbReference>
<sequence>MIDNNKDENEQVVAMIPERNKIREFAFLRQKALDLGALDATVIQTTDVIVENRVPLKCRAGCIGYGKKLTCPPYVPTPDEFRKILAEYRFALLVKFTSPAVTDPEVICSIYKYWLDPDAPADRKEKATQFWQDYFVGSKDCAPIMLELEKTAFNAGYTLALAFVNGSCRLCETCNVKGGICLHPTQARIPEHAVGINMKKTAENAGMPIRFPVAGHPEPMAIVLID</sequence>
<dbReference type="EMBL" id="CP001338">
    <property type="protein sequence ID" value="ACL16844.1"/>
    <property type="molecule type" value="Genomic_DNA"/>
</dbReference>
<dbReference type="STRING" id="521011.Mpal_1530"/>
<dbReference type="GeneID" id="7271075"/>
<proteinExistence type="predicted"/>
<dbReference type="PIRSF" id="PIRSF018748">
    <property type="entry name" value="UCP018748"/>
    <property type="match status" value="1"/>
</dbReference>
<dbReference type="AlphaFoldDB" id="B8GIN1"/>
<evidence type="ECO:0008006" key="3">
    <source>
        <dbReference type="Google" id="ProtNLM"/>
    </source>
</evidence>
<dbReference type="InterPro" id="IPR019271">
    <property type="entry name" value="DUF2284_metal-binding"/>
</dbReference>
<dbReference type="Proteomes" id="UP000002457">
    <property type="component" value="Chromosome"/>
</dbReference>
<keyword evidence="2" id="KW-1185">Reference proteome</keyword>
<evidence type="ECO:0000313" key="2">
    <source>
        <dbReference type="Proteomes" id="UP000002457"/>
    </source>
</evidence>
<name>B8GIN1_METPE</name>